<feature type="transmembrane region" description="Helical" evidence="6">
    <location>
        <begin position="378"/>
        <end position="400"/>
    </location>
</feature>
<evidence type="ECO:0000313" key="8">
    <source>
        <dbReference type="Proteomes" id="UP000295164"/>
    </source>
</evidence>
<evidence type="ECO:0000313" key="7">
    <source>
        <dbReference type="EMBL" id="TCZ72734.1"/>
    </source>
</evidence>
<keyword evidence="2" id="KW-1003">Cell membrane</keyword>
<evidence type="ECO:0000256" key="2">
    <source>
        <dbReference type="ARBA" id="ARBA00022475"/>
    </source>
</evidence>
<dbReference type="PANTHER" id="PTHR30250:SF11">
    <property type="entry name" value="O-ANTIGEN TRANSPORTER-RELATED"/>
    <property type="match status" value="1"/>
</dbReference>
<dbReference type="AlphaFoldDB" id="A0A4R4E012"/>
<dbReference type="InterPro" id="IPR050833">
    <property type="entry name" value="Poly_Biosynth_Transport"/>
</dbReference>
<evidence type="ECO:0000256" key="6">
    <source>
        <dbReference type="SAM" id="Phobius"/>
    </source>
</evidence>
<evidence type="ECO:0000256" key="3">
    <source>
        <dbReference type="ARBA" id="ARBA00022692"/>
    </source>
</evidence>
<dbReference type="Pfam" id="PF01943">
    <property type="entry name" value="Polysacc_synt"/>
    <property type="match status" value="1"/>
</dbReference>
<organism evidence="7 8">
    <name type="scientific">Flaviaesturariibacter aridisoli</name>
    <dbReference type="NCBI Taxonomy" id="2545761"/>
    <lineage>
        <taxon>Bacteria</taxon>
        <taxon>Pseudomonadati</taxon>
        <taxon>Bacteroidota</taxon>
        <taxon>Chitinophagia</taxon>
        <taxon>Chitinophagales</taxon>
        <taxon>Chitinophagaceae</taxon>
        <taxon>Flaviaestuariibacter</taxon>
    </lineage>
</organism>
<evidence type="ECO:0000256" key="1">
    <source>
        <dbReference type="ARBA" id="ARBA00004651"/>
    </source>
</evidence>
<proteinExistence type="predicted"/>
<feature type="transmembrane region" description="Helical" evidence="6">
    <location>
        <begin position="252"/>
        <end position="272"/>
    </location>
</feature>
<keyword evidence="5 6" id="KW-0472">Membrane</keyword>
<comment type="subcellular location">
    <subcellularLocation>
        <location evidence="1">Cell membrane</location>
        <topology evidence="1">Multi-pass membrane protein</topology>
    </subcellularLocation>
</comment>
<comment type="caution">
    <text evidence="7">The sequence shown here is derived from an EMBL/GenBank/DDBJ whole genome shotgun (WGS) entry which is preliminary data.</text>
</comment>
<feature type="transmembrane region" description="Helical" evidence="6">
    <location>
        <begin position="172"/>
        <end position="192"/>
    </location>
</feature>
<feature type="transmembrane region" description="Helical" evidence="6">
    <location>
        <begin position="139"/>
        <end position="160"/>
    </location>
</feature>
<feature type="transmembrane region" description="Helical" evidence="6">
    <location>
        <begin position="412"/>
        <end position="433"/>
    </location>
</feature>
<feature type="transmembrane region" description="Helical" evidence="6">
    <location>
        <begin position="108"/>
        <end position="127"/>
    </location>
</feature>
<dbReference type="InterPro" id="IPR002797">
    <property type="entry name" value="Polysacc_synth"/>
</dbReference>
<sequence length="467" mass="51261">MNLKSFLRSLSWLVVLNVLVKPLWVFGIDRKVQVNVGHERYGTYFAILNLAIILSIIADAGLTNMLNRRLALQQRVSIRRLVLLKCGLSALYFAALCLIAWLTRFHDWPLILLTGALQLASSFLLLFRNMVTGYQQFRADAWLSITDKSVTILLCAPLLYLPLASRFSLETFLWIQLGSTLLAVVLAAFIAARHHEAPAERTGYSDLFRQSAPFVLLILLMSVHTRLDAFLLERMHPSGALQAGIYAAAYRLLDAGNTVGYMTAAFLVPFAARHLADRPLIDSTTLRLRHGLLLAAGGFVALCSAFAPQIIALLYHTDDAYTARVLVACVAVLPAYYGIHIYGSLLTAAGRFRFFNGAVLGSVLLNTALNLWLIPRLGALGCCYAALASQYACAATLFVGAQQHFALRLHPVSLLACALLGTAGYSVGRLLLHEQPAPLFWWLNAAIAASLIMFVLFTSVRGKRPSS</sequence>
<feature type="transmembrane region" description="Helical" evidence="6">
    <location>
        <begin position="354"/>
        <end position="372"/>
    </location>
</feature>
<gene>
    <name evidence="7" type="ORF">E0486_08110</name>
</gene>
<dbReference type="EMBL" id="SKFH01000010">
    <property type="protein sequence ID" value="TCZ72734.1"/>
    <property type="molecule type" value="Genomic_DNA"/>
</dbReference>
<dbReference type="Proteomes" id="UP000295164">
    <property type="component" value="Unassembled WGS sequence"/>
</dbReference>
<accession>A0A4R4E012</accession>
<dbReference type="GO" id="GO:0005886">
    <property type="term" value="C:plasma membrane"/>
    <property type="evidence" value="ECO:0007669"/>
    <property type="project" value="UniProtKB-SubCell"/>
</dbReference>
<evidence type="ECO:0000256" key="4">
    <source>
        <dbReference type="ARBA" id="ARBA00022989"/>
    </source>
</evidence>
<feature type="transmembrane region" description="Helical" evidence="6">
    <location>
        <begin position="213"/>
        <end position="232"/>
    </location>
</feature>
<feature type="transmembrane region" description="Helical" evidence="6">
    <location>
        <begin position="321"/>
        <end position="342"/>
    </location>
</feature>
<feature type="transmembrane region" description="Helical" evidence="6">
    <location>
        <begin position="12"/>
        <end position="29"/>
    </location>
</feature>
<feature type="transmembrane region" description="Helical" evidence="6">
    <location>
        <begin position="439"/>
        <end position="460"/>
    </location>
</feature>
<reference evidence="7 8" key="1">
    <citation type="submission" date="2019-03" db="EMBL/GenBank/DDBJ databases">
        <authorList>
            <person name="Kim M.K.M."/>
        </authorList>
    </citation>
    <scope>NUCLEOTIDE SEQUENCE [LARGE SCALE GENOMIC DNA]</scope>
    <source>
        <strain evidence="7 8">17J68-15</strain>
    </source>
</reference>
<name>A0A4R4E012_9BACT</name>
<keyword evidence="3 6" id="KW-0812">Transmembrane</keyword>
<feature type="transmembrane region" description="Helical" evidence="6">
    <location>
        <begin position="82"/>
        <end position="102"/>
    </location>
</feature>
<keyword evidence="4 6" id="KW-1133">Transmembrane helix</keyword>
<feature type="transmembrane region" description="Helical" evidence="6">
    <location>
        <begin position="41"/>
        <end position="62"/>
    </location>
</feature>
<dbReference type="OrthoDB" id="925916at2"/>
<evidence type="ECO:0000256" key="5">
    <source>
        <dbReference type="ARBA" id="ARBA00023136"/>
    </source>
</evidence>
<dbReference type="RefSeq" id="WP_131851657.1">
    <property type="nucleotide sequence ID" value="NZ_SKFH01000010.1"/>
</dbReference>
<dbReference type="PANTHER" id="PTHR30250">
    <property type="entry name" value="PST FAMILY PREDICTED COLANIC ACID TRANSPORTER"/>
    <property type="match status" value="1"/>
</dbReference>
<protein>
    <submittedName>
        <fullName evidence="7">Polysaccharide biosynthesis protein</fullName>
    </submittedName>
</protein>
<feature type="transmembrane region" description="Helical" evidence="6">
    <location>
        <begin position="292"/>
        <end position="315"/>
    </location>
</feature>
<keyword evidence="8" id="KW-1185">Reference proteome</keyword>